<evidence type="ECO:0000256" key="4">
    <source>
        <dbReference type="PROSITE-ProRule" id="PRU00723"/>
    </source>
</evidence>
<dbReference type="InterPro" id="IPR000571">
    <property type="entry name" value="Znf_CCCH"/>
</dbReference>
<dbReference type="Gene3D" id="4.10.1000.10">
    <property type="entry name" value="Zinc finger, CCCH-type"/>
    <property type="match status" value="1"/>
</dbReference>
<gene>
    <name evidence="6" type="ORF">Cgig2_022845</name>
</gene>
<name>A0A9Q1KMA1_9CARY</name>
<dbReference type="Pfam" id="PF00642">
    <property type="entry name" value="zf-CCCH"/>
    <property type="match status" value="1"/>
</dbReference>
<dbReference type="AlphaFoldDB" id="A0A9Q1KMA1"/>
<feature type="domain" description="C3H1-type" evidence="5">
    <location>
        <begin position="56"/>
        <end position="84"/>
    </location>
</feature>
<dbReference type="InterPro" id="IPR013085">
    <property type="entry name" value="U1-CZ_Znf_C2H2"/>
</dbReference>
<keyword evidence="1 4" id="KW-0479">Metal-binding</keyword>
<sequence length="266" mass="29509">MPVGKYYCDYCDKEFQDTPAARKRHLQGVQHHRNRALWYDSLRHQDPNQIPLNPQAFGKGFCNRFLKAGFCPYGDSCKYQHPKQNLQGQIAQGTPGCALSQSFGMSLGNLPPSLRPPPEGGYPSLPFVMQLANVLMSLGNLLPLLRPPEGVYPSLSLLTVAELVRGFGPKDLDSSKSSHKDNALICDALEVEASALANPRSNVRESSFNYAHVCNLPKLCSVIEESICIPEAFVSAVRTQQVRKRAPFLSLFLAWFPLLICAYEAQ</sequence>
<dbReference type="SUPFAM" id="SSF90229">
    <property type="entry name" value="CCCH zinc finger"/>
    <property type="match status" value="1"/>
</dbReference>
<dbReference type="Gene3D" id="3.30.160.60">
    <property type="entry name" value="Classic Zinc Finger"/>
    <property type="match status" value="1"/>
</dbReference>
<evidence type="ECO:0000256" key="2">
    <source>
        <dbReference type="ARBA" id="ARBA00022771"/>
    </source>
</evidence>
<organism evidence="6 7">
    <name type="scientific">Carnegiea gigantea</name>
    <dbReference type="NCBI Taxonomy" id="171969"/>
    <lineage>
        <taxon>Eukaryota</taxon>
        <taxon>Viridiplantae</taxon>
        <taxon>Streptophyta</taxon>
        <taxon>Embryophyta</taxon>
        <taxon>Tracheophyta</taxon>
        <taxon>Spermatophyta</taxon>
        <taxon>Magnoliopsida</taxon>
        <taxon>eudicotyledons</taxon>
        <taxon>Gunneridae</taxon>
        <taxon>Pentapetalae</taxon>
        <taxon>Caryophyllales</taxon>
        <taxon>Cactineae</taxon>
        <taxon>Cactaceae</taxon>
        <taxon>Cactoideae</taxon>
        <taxon>Echinocereeae</taxon>
        <taxon>Carnegiea</taxon>
    </lineage>
</organism>
<feature type="zinc finger region" description="C3H1-type" evidence="4">
    <location>
        <begin position="56"/>
        <end position="84"/>
    </location>
</feature>
<evidence type="ECO:0000313" key="6">
    <source>
        <dbReference type="EMBL" id="KAJ8447116.1"/>
    </source>
</evidence>
<evidence type="ECO:0000256" key="1">
    <source>
        <dbReference type="ARBA" id="ARBA00022723"/>
    </source>
</evidence>
<dbReference type="PANTHER" id="PTHR16465">
    <property type="entry name" value="NUCLEASE-RELATED"/>
    <property type="match status" value="1"/>
</dbReference>
<dbReference type="PROSITE" id="PS50103">
    <property type="entry name" value="ZF_C3H1"/>
    <property type="match status" value="1"/>
</dbReference>
<evidence type="ECO:0000313" key="7">
    <source>
        <dbReference type="Proteomes" id="UP001153076"/>
    </source>
</evidence>
<comment type="caution">
    <text evidence="6">The sequence shown here is derived from an EMBL/GenBank/DDBJ whole genome shotgun (WGS) entry which is preliminary data.</text>
</comment>
<dbReference type="InterPro" id="IPR036855">
    <property type="entry name" value="Znf_CCCH_sf"/>
</dbReference>
<dbReference type="GO" id="GO:0003676">
    <property type="term" value="F:nucleic acid binding"/>
    <property type="evidence" value="ECO:0007669"/>
    <property type="project" value="InterPro"/>
</dbReference>
<reference evidence="6" key="1">
    <citation type="submission" date="2022-04" db="EMBL/GenBank/DDBJ databases">
        <title>Carnegiea gigantea Genome sequencing and assembly v2.</title>
        <authorList>
            <person name="Copetti D."/>
            <person name="Sanderson M.J."/>
            <person name="Burquez A."/>
            <person name="Wojciechowski M.F."/>
        </authorList>
    </citation>
    <scope>NUCLEOTIDE SEQUENCE</scope>
    <source>
        <strain evidence="6">SGP5-SGP5p</strain>
        <tissue evidence="6">Aerial part</tissue>
    </source>
</reference>
<dbReference type="Proteomes" id="UP001153076">
    <property type="component" value="Unassembled WGS sequence"/>
</dbReference>
<dbReference type="PANTHER" id="PTHR16465:SF0">
    <property type="entry name" value="ZINC FINGER MATRIN-TYPE PROTEIN 5"/>
    <property type="match status" value="1"/>
</dbReference>
<evidence type="ECO:0000256" key="3">
    <source>
        <dbReference type="ARBA" id="ARBA00022833"/>
    </source>
</evidence>
<dbReference type="EMBL" id="JAKOGI010000041">
    <property type="protein sequence ID" value="KAJ8447116.1"/>
    <property type="molecule type" value="Genomic_DNA"/>
</dbReference>
<dbReference type="SUPFAM" id="SSF57667">
    <property type="entry name" value="beta-beta-alpha zinc fingers"/>
    <property type="match status" value="1"/>
</dbReference>
<evidence type="ECO:0000259" key="5">
    <source>
        <dbReference type="PROSITE" id="PS50103"/>
    </source>
</evidence>
<proteinExistence type="predicted"/>
<keyword evidence="3 4" id="KW-0862">Zinc</keyword>
<dbReference type="Pfam" id="PF06220">
    <property type="entry name" value="zf-U1"/>
    <property type="match status" value="1"/>
</dbReference>
<dbReference type="FunFam" id="3.30.160.60:FF:001849">
    <property type="entry name" value="Zinc finger CCCH domain-containing protein 3"/>
    <property type="match status" value="1"/>
</dbReference>
<keyword evidence="2 4" id="KW-0863">Zinc-finger</keyword>
<dbReference type="InterPro" id="IPR036236">
    <property type="entry name" value="Znf_C2H2_sf"/>
</dbReference>
<dbReference type="SMART" id="SM00356">
    <property type="entry name" value="ZnF_C3H1"/>
    <property type="match status" value="1"/>
</dbReference>
<dbReference type="SMART" id="SM00451">
    <property type="entry name" value="ZnF_U1"/>
    <property type="match status" value="1"/>
</dbReference>
<keyword evidence="7" id="KW-1185">Reference proteome</keyword>
<accession>A0A9Q1KMA1</accession>
<dbReference type="InterPro" id="IPR003604">
    <property type="entry name" value="Matrin/U1-like-C_Znf_C2H2"/>
</dbReference>
<dbReference type="OrthoDB" id="2417221at2759"/>
<dbReference type="GO" id="GO:0005689">
    <property type="term" value="C:U12-type spliceosomal complex"/>
    <property type="evidence" value="ECO:0007669"/>
    <property type="project" value="TreeGrafter"/>
</dbReference>
<protein>
    <recommendedName>
        <fullName evidence="5">C3H1-type domain-containing protein</fullName>
    </recommendedName>
</protein>
<dbReference type="GO" id="GO:0008270">
    <property type="term" value="F:zinc ion binding"/>
    <property type="evidence" value="ECO:0007669"/>
    <property type="project" value="UniProtKB-KW"/>
</dbReference>